<proteinExistence type="predicted"/>
<evidence type="ECO:0000256" key="1">
    <source>
        <dbReference type="SAM" id="Phobius"/>
    </source>
</evidence>
<gene>
    <name evidence="2" type="ORF">SAMN06296065_10324</name>
</gene>
<dbReference type="Pfam" id="PF20293">
    <property type="entry name" value="MC6"/>
    <property type="match status" value="1"/>
</dbReference>
<accession>A0ABY1Q502</accession>
<sequence length="75" mass="8192">MILPTKHIPQNEALIGVGATLLAHLGMPMTVSGLWEHLRTEPNVGNFERFVLASNLLYLIGAIEIRDGLIVRTAS</sequence>
<evidence type="ECO:0000313" key="2">
    <source>
        <dbReference type="EMBL" id="SMP59886.1"/>
    </source>
</evidence>
<comment type="caution">
    <text evidence="2">The sequence shown here is derived from an EMBL/GenBank/DDBJ whole genome shotgun (WGS) entry which is preliminary data.</text>
</comment>
<dbReference type="Proteomes" id="UP001157910">
    <property type="component" value="Unassembled WGS sequence"/>
</dbReference>
<protein>
    <submittedName>
        <fullName evidence="2">Uncharacterized protein</fullName>
    </submittedName>
</protein>
<feature type="transmembrane region" description="Helical" evidence="1">
    <location>
        <begin position="12"/>
        <end position="35"/>
    </location>
</feature>
<keyword evidence="1" id="KW-0472">Membrane</keyword>
<keyword evidence="1" id="KW-1133">Transmembrane helix</keyword>
<name>A0ABY1Q502_9SPHN</name>
<reference evidence="2 3" key="1">
    <citation type="submission" date="2017-05" db="EMBL/GenBank/DDBJ databases">
        <authorList>
            <person name="Varghese N."/>
            <person name="Submissions S."/>
        </authorList>
    </citation>
    <scope>NUCLEOTIDE SEQUENCE [LARGE SCALE GENOMIC DNA]</scope>
    <source>
        <strain evidence="2 3">SM16</strain>
    </source>
</reference>
<keyword evidence="1" id="KW-0812">Transmembrane</keyword>
<keyword evidence="3" id="KW-1185">Reference proteome</keyword>
<evidence type="ECO:0000313" key="3">
    <source>
        <dbReference type="Proteomes" id="UP001157910"/>
    </source>
</evidence>
<organism evidence="2 3">
    <name type="scientific">Novosphingobium panipatense</name>
    <dbReference type="NCBI Taxonomy" id="428991"/>
    <lineage>
        <taxon>Bacteria</taxon>
        <taxon>Pseudomonadati</taxon>
        <taxon>Pseudomonadota</taxon>
        <taxon>Alphaproteobacteria</taxon>
        <taxon>Sphingomonadales</taxon>
        <taxon>Sphingomonadaceae</taxon>
        <taxon>Novosphingobium</taxon>
    </lineage>
</organism>
<dbReference type="EMBL" id="FXUI01000003">
    <property type="protein sequence ID" value="SMP59886.1"/>
    <property type="molecule type" value="Genomic_DNA"/>
</dbReference>
<dbReference type="InterPro" id="IPR046897">
    <property type="entry name" value="ABC-3C_MC6"/>
</dbReference>
<dbReference type="RefSeq" id="WP_283405498.1">
    <property type="nucleotide sequence ID" value="NZ_FXUI01000003.1"/>
</dbReference>